<dbReference type="RefSeq" id="XP_024582272.1">
    <property type="nucleotide sequence ID" value="XM_024716699.1"/>
</dbReference>
<dbReference type="Proteomes" id="UP000054928">
    <property type="component" value="Unassembled WGS sequence"/>
</dbReference>
<proteinExistence type="predicted"/>
<reference evidence="2" key="1">
    <citation type="submission" date="2014-09" db="EMBL/GenBank/DDBJ databases">
        <authorList>
            <person name="Sharma Rahul"/>
            <person name="Thines Marco"/>
        </authorList>
    </citation>
    <scope>NUCLEOTIDE SEQUENCE [LARGE SCALE GENOMIC DNA]</scope>
</reference>
<organism evidence="1 2">
    <name type="scientific">Plasmopara halstedii</name>
    <name type="common">Downy mildew of sunflower</name>
    <dbReference type="NCBI Taxonomy" id="4781"/>
    <lineage>
        <taxon>Eukaryota</taxon>
        <taxon>Sar</taxon>
        <taxon>Stramenopiles</taxon>
        <taxon>Oomycota</taxon>
        <taxon>Peronosporomycetes</taxon>
        <taxon>Peronosporales</taxon>
        <taxon>Peronosporaceae</taxon>
        <taxon>Plasmopara</taxon>
    </lineage>
</organism>
<accession>A0A0P1AWX6</accession>
<protein>
    <submittedName>
        <fullName evidence="1">Uncharacterized protein</fullName>
    </submittedName>
</protein>
<name>A0A0P1AWX6_PLAHL</name>
<dbReference type="AlphaFoldDB" id="A0A0P1AWX6"/>
<evidence type="ECO:0000313" key="2">
    <source>
        <dbReference type="Proteomes" id="UP000054928"/>
    </source>
</evidence>
<dbReference type="EMBL" id="CCYD01001859">
    <property type="protein sequence ID" value="CEG45903.1"/>
    <property type="molecule type" value="Genomic_DNA"/>
</dbReference>
<evidence type="ECO:0000313" key="1">
    <source>
        <dbReference type="EMBL" id="CEG45903.1"/>
    </source>
</evidence>
<sequence>MRQNRALTRNKGIYDKFATRLQSILFGCRVHVFVASNEHQCARLSFFALTQCNDKIRAYHDSVSQS</sequence>
<dbReference type="GeneID" id="36397292"/>
<keyword evidence="2" id="KW-1185">Reference proteome</keyword>